<keyword evidence="3" id="KW-1185">Reference proteome</keyword>
<comment type="caution">
    <text evidence="2">The sequence shown here is derived from an EMBL/GenBank/DDBJ whole genome shotgun (WGS) entry which is preliminary data.</text>
</comment>
<dbReference type="EMBL" id="JAJFAZ020000006">
    <property type="protein sequence ID" value="KAI5324915.1"/>
    <property type="molecule type" value="Genomic_DNA"/>
</dbReference>
<dbReference type="InterPro" id="IPR016024">
    <property type="entry name" value="ARM-type_fold"/>
</dbReference>
<proteinExistence type="predicted"/>
<evidence type="ECO:0000259" key="1">
    <source>
        <dbReference type="Pfam" id="PF25772"/>
    </source>
</evidence>
<feature type="domain" description="RRP12 N-terminal HEAT" evidence="1">
    <location>
        <begin position="61"/>
        <end position="233"/>
    </location>
</feature>
<dbReference type="SUPFAM" id="SSF48371">
    <property type="entry name" value="ARM repeat"/>
    <property type="match status" value="1"/>
</dbReference>
<gene>
    <name evidence="2" type="ORF">L3X38_033988</name>
</gene>
<dbReference type="AlphaFoldDB" id="A0AAD4VGZ6"/>
<dbReference type="Proteomes" id="UP001054821">
    <property type="component" value="Chromosome 6"/>
</dbReference>
<accession>A0AAD4VGZ6</accession>
<reference evidence="2 3" key="1">
    <citation type="journal article" date="2022" name="G3 (Bethesda)">
        <title>Whole-genome sequence and methylome profiling of the almond [Prunus dulcis (Mill.) D.A. Webb] cultivar 'Nonpareil'.</title>
        <authorList>
            <person name="D'Amico-Willman K.M."/>
            <person name="Ouma W.Z."/>
            <person name="Meulia T."/>
            <person name="Sideli G.M."/>
            <person name="Gradziel T.M."/>
            <person name="Fresnedo-Ramirez J."/>
        </authorList>
    </citation>
    <scope>NUCLEOTIDE SEQUENCE [LARGE SCALE GENOMIC DNA]</scope>
    <source>
        <strain evidence="2">Clone GOH B32 T37-40</strain>
    </source>
</reference>
<dbReference type="PANTHER" id="PTHR48445">
    <property type="entry name" value="OS02G0782100 PROTEIN"/>
    <property type="match status" value="1"/>
</dbReference>
<dbReference type="Pfam" id="PF25772">
    <property type="entry name" value="HEAT_RRP12_N"/>
    <property type="match status" value="1"/>
</dbReference>
<dbReference type="PANTHER" id="PTHR48445:SF1">
    <property type="entry name" value="OS02G0782100 PROTEIN"/>
    <property type="match status" value="1"/>
</dbReference>
<evidence type="ECO:0000313" key="2">
    <source>
        <dbReference type="EMBL" id="KAI5324915.1"/>
    </source>
</evidence>
<dbReference type="InterPro" id="IPR057860">
    <property type="entry name" value="HEAT_RRP12_N"/>
</dbReference>
<sequence>MADIEMDDAYTLPQSEDEDICTSILARFSNSTREDHRHLCAAIGAMAQELKDENLPSTPRSEFLSELLACVLRSSSLTVGAALSGLKCISLLLIIRCRVNWYDVSSVYGFLLSFITDSRTKVRRQSHLCLRDVLRSLQGTPLLAPASEGVTNLFERFLLLAGGSNADAGEGPKGAQEVLYVSDALKECLFHMSIKYKTAVLKHYKTLLELQQPLVTKRITDSLNILCLNPSTNVSPEVLLDLLCSLALSVSTNETSVDGMAVTARLLGNGMAKVYSLNRHMRS</sequence>
<name>A0AAD4VGZ6_PRUDU</name>
<organism evidence="2 3">
    <name type="scientific">Prunus dulcis</name>
    <name type="common">Almond</name>
    <name type="synonym">Amygdalus dulcis</name>
    <dbReference type="NCBI Taxonomy" id="3755"/>
    <lineage>
        <taxon>Eukaryota</taxon>
        <taxon>Viridiplantae</taxon>
        <taxon>Streptophyta</taxon>
        <taxon>Embryophyta</taxon>
        <taxon>Tracheophyta</taxon>
        <taxon>Spermatophyta</taxon>
        <taxon>Magnoliopsida</taxon>
        <taxon>eudicotyledons</taxon>
        <taxon>Gunneridae</taxon>
        <taxon>Pentapetalae</taxon>
        <taxon>rosids</taxon>
        <taxon>fabids</taxon>
        <taxon>Rosales</taxon>
        <taxon>Rosaceae</taxon>
        <taxon>Amygdaloideae</taxon>
        <taxon>Amygdaleae</taxon>
        <taxon>Prunus</taxon>
    </lineage>
</organism>
<protein>
    <recommendedName>
        <fullName evidence="1">RRP12 N-terminal HEAT domain-containing protein</fullName>
    </recommendedName>
</protein>
<evidence type="ECO:0000313" key="3">
    <source>
        <dbReference type="Proteomes" id="UP001054821"/>
    </source>
</evidence>